<gene>
    <name evidence="2" type="ORF">BcepSaruman_041</name>
</gene>
<dbReference type="EMBL" id="MK552140">
    <property type="protein sequence ID" value="QBX06454.1"/>
    <property type="molecule type" value="Genomic_DNA"/>
</dbReference>
<proteinExistence type="predicted"/>
<reference evidence="2 3" key="1">
    <citation type="submission" date="2019-02" db="EMBL/GenBank/DDBJ databases">
        <title>Complete genome sequence of Burkholderia cenocepacia phage BcepSaruman.</title>
        <authorList>
            <person name="Park K."/>
            <person name="Liu M."/>
            <person name="Gill J."/>
        </authorList>
    </citation>
    <scope>NUCLEOTIDE SEQUENCE [LARGE SCALE GENOMIC DNA]</scope>
</reference>
<evidence type="ECO:0000313" key="2">
    <source>
        <dbReference type="EMBL" id="QBX06454.1"/>
    </source>
</evidence>
<keyword evidence="3" id="KW-1185">Reference proteome</keyword>
<evidence type="ECO:0000313" key="3">
    <source>
        <dbReference type="Proteomes" id="UP000296455"/>
    </source>
</evidence>
<protein>
    <submittedName>
        <fullName evidence="2">Uncharacterized protein</fullName>
    </submittedName>
</protein>
<sequence length="268" mass="29145">MEQAKPALFYRDGTAYAGLIPTNYDPAKGSGSFYKPRKCHRCGGAGRSNAWAYTGYTCYECGGSGQGTPALTKVYTGERLAKLVASATKRQAKAQEKRAAEHAARDAEREAAKADKRAAFDAEYPGLAGMLDEFADNEFLSSLAGKLEQWGYLTGPQAEAAQASVLRLRARAEQVQNAAYLGTVGERREFEMTIQKIITLDTGAAFGSFGPCYLTIMRDVSGATVVHKGNCRLFRAEGDRVHVRAAVKEHKLYNDLKQTVITRPTAVN</sequence>
<evidence type="ECO:0000256" key="1">
    <source>
        <dbReference type="SAM" id="Coils"/>
    </source>
</evidence>
<organism evidence="2 3">
    <name type="scientific">Burkholderia phage BcepSaruman</name>
    <dbReference type="NCBI Taxonomy" id="2530032"/>
    <lineage>
        <taxon>Viruses</taxon>
        <taxon>Duplodnaviria</taxon>
        <taxon>Heunggongvirae</taxon>
        <taxon>Uroviricota</taxon>
        <taxon>Caudoviricetes</taxon>
        <taxon>Sarumanvirus</taxon>
        <taxon>Sarumanvirus bcepsaruman</taxon>
    </lineage>
</organism>
<accession>A0A4D5ZBY7</accession>
<feature type="coiled-coil region" evidence="1">
    <location>
        <begin position="90"/>
        <end position="117"/>
    </location>
</feature>
<name>A0A4D5ZBY7_9CAUD</name>
<dbReference type="Proteomes" id="UP000296455">
    <property type="component" value="Segment"/>
</dbReference>
<keyword evidence="1" id="KW-0175">Coiled coil</keyword>